<protein>
    <submittedName>
        <fullName evidence="4">ElaB/YqjD/DUF883 family membrane-anchored ribosome-binding protein</fullName>
    </submittedName>
</protein>
<evidence type="ECO:0000313" key="4">
    <source>
        <dbReference type="EMBL" id="MCP1727806.1"/>
    </source>
</evidence>
<feature type="coiled-coil region" evidence="1">
    <location>
        <begin position="252"/>
        <end position="293"/>
    </location>
</feature>
<dbReference type="RefSeq" id="WP_366518301.1">
    <property type="nucleotide sequence ID" value="NZ_JALJYF010000002.1"/>
</dbReference>
<proteinExistence type="predicted"/>
<feature type="transmembrane region" description="Helical" evidence="3">
    <location>
        <begin position="188"/>
        <end position="207"/>
    </location>
</feature>
<keyword evidence="3" id="KW-0812">Transmembrane</keyword>
<dbReference type="EMBL" id="JALJYF010000002">
    <property type="protein sequence ID" value="MCP1727806.1"/>
    <property type="molecule type" value="Genomic_DNA"/>
</dbReference>
<evidence type="ECO:0000313" key="5">
    <source>
        <dbReference type="Proteomes" id="UP001523550"/>
    </source>
</evidence>
<feature type="transmembrane region" description="Helical" evidence="3">
    <location>
        <begin position="7"/>
        <end position="26"/>
    </location>
</feature>
<dbReference type="Proteomes" id="UP001523550">
    <property type="component" value="Unassembled WGS sequence"/>
</dbReference>
<feature type="compositionally biased region" description="Polar residues" evidence="2">
    <location>
        <begin position="329"/>
        <end position="341"/>
    </location>
</feature>
<accession>A0ABT1G913</accession>
<evidence type="ECO:0000256" key="2">
    <source>
        <dbReference type="SAM" id="MobiDB-lite"/>
    </source>
</evidence>
<feature type="compositionally biased region" description="Basic and acidic residues" evidence="2">
    <location>
        <begin position="342"/>
        <end position="351"/>
    </location>
</feature>
<reference evidence="4 5" key="1">
    <citation type="submission" date="2022-03" db="EMBL/GenBank/DDBJ databases">
        <title>Genomic Encyclopedia of Type Strains, Phase III (KMG-III): the genomes of soil and plant-associated and newly described type strains.</title>
        <authorList>
            <person name="Whitman W."/>
        </authorList>
    </citation>
    <scope>NUCLEOTIDE SEQUENCE [LARGE SCALE GENOMIC DNA]</scope>
    <source>
        <strain evidence="4 5">BSker1</strain>
    </source>
</reference>
<gene>
    <name evidence="4" type="ORF">J2T60_001806</name>
</gene>
<organism evidence="4 5">
    <name type="scientific">Natronospira proteinivora</name>
    <dbReference type="NCBI Taxonomy" id="1807133"/>
    <lineage>
        <taxon>Bacteria</taxon>
        <taxon>Pseudomonadati</taxon>
        <taxon>Pseudomonadota</taxon>
        <taxon>Gammaproteobacteria</taxon>
        <taxon>Natronospirales</taxon>
        <taxon>Natronospiraceae</taxon>
        <taxon>Natronospira</taxon>
    </lineage>
</organism>
<sequence>MRNPSRVLIWMALFLGAVALIALLLMEPLRQAFLANPIFNGLILAVLAVGILINARQVLVLQPELNWLKAFRRGERGTVKRPPSRLLGSMAQMLTGRSADNLSLSTLSLRTLLDGVRARLDESRDLSRYFIGLLVFLGLLGTFWGLLDTLRAVGSVISGLSIDDRSAQVFFQELQEGLEAPLSGMGTAFSSSLFGLSGAVVLGFIDLQAATAQNRFYNDLEEWLSGQTRLGSGALAGGGEEGSVPAYIQALLEQTADSLEQLQRMMQRSEEDRRAADSRLAELATELARLAEQSQSERKGLASLNRTQNELRPVLERLADATEQRNQESEGLQSGLQQMARSTERLHSEISQDRAQQLETLREEIRLLTRTIGHSQDGGR</sequence>
<feature type="transmembrane region" description="Helical" evidence="3">
    <location>
        <begin position="129"/>
        <end position="147"/>
    </location>
</feature>
<evidence type="ECO:0000256" key="1">
    <source>
        <dbReference type="SAM" id="Coils"/>
    </source>
</evidence>
<keyword evidence="3" id="KW-1133">Transmembrane helix</keyword>
<feature type="region of interest" description="Disordered" evidence="2">
    <location>
        <begin position="322"/>
        <end position="351"/>
    </location>
</feature>
<keyword evidence="5" id="KW-1185">Reference proteome</keyword>
<name>A0ABT1G913_9GAMM</name>
<feature type="transmembrane region" description="Helical" evidence="3">
    <location>
        <begin position="32"/>
        <end position="53"/>
    </location>
</feature>
<evidence type="ECO:0000256" key="3">
    <source>
        <dbReference type="SAM" id="Phobius"/>
    </source>
</evidence>
<keyword evidence="3" id="KW-0472">Membrane</keyword>
<comment type="caution">
    <text evidence="4">The sequence shown here is derived from an EMBL/GenBank/DDBJ whole genome shotgun (WGS) entry which is preliminary data.</text>
</comment>
<keyword evidence="1" id="KW-0175">Coiled coil</keyword>